<dbReference type="Pfam" id="PF13738">
    <property type="entry name" value="Pyr_redox_3"/>
    <property type="match status" value="1"/>
</dbReference>
<gene>
    <name evidence="2" type="ORF">SAMN04487779_1004134</name>
</gene>
<proteinExistence type="predicted"/>
<dbReference type="SUPFAM" id="SSF51905">
    <property type="entry name" value="FAD/NAD(P)-binding domain"/>
    <property type="match status" value="2"/>
</dbReference>
<keyword evidence="3" id="KW-1185">Reference proteome</keyword>
<dbReference type="STRING" id="938405.SAMN02927895_04221"/>
<protein>
    <submittedName>
        <fullName evidence="2">Predicted flavoprotein CzcO associated with the cation diffusion facilitator CzcD</fullName>
    </submittedName>
</protein>
<dbReference type="GO" id="GO:0004497">
    <property type="term" value="F:monooxygenase activity"/>
    <property type="evidence" value="ECO:0007669"/>
    <property type="project" value="TreeGrafter"/>
</dbReference>
<name>A0A1G6RTU5_9PROT</name>
<dbReference type="PANTHER" id="PTHR43539">
    <property type="entry name" value="FLAVIN-BINDING MONOOXYGENASE-LIKE PROTEIN (AFU_ORTHOLOGUE AFUA_4G09220)"/>
    <property type="match status" value="1"/>
</dbReference>
<evidence type="ECO:0000256" key="1">
    <source>
        <dbReference type="ARBA" id="ARBA00023002"/>
    </source>
</evidence>
<accession>A0A1G6RTU5</accession>
<keyword evidence="1" id="KW-0560">Oxidoreductase</keyword>
<dbReference type="GO" id="GO:0050660">
    <property type="term" value="F:flavin adenine dinucleotide binding"/>
    <property type="evidence" value="ECO:0007669"/>
    <property type="project" value="TreeGrafter"/>
</dbReference>
<sequence length="479" mass="51169">MDSLPPPPDQLAAHERGVARDLELLGLPPANWPATVTGPDGAAVLDVLVVGAGMYGVAAAGALRLKGIGNIQVIDAAPEGLEGPWVTYARMETLRSPKHLPGIALGIPSLTFRAWYEARFGEAAWAALYKIRNAEWQDYILWVRRMLGLPVRNGVALRALRPGPAMVEAVLSTGETLLARRVVLATGRPGTGGFALPPGIDPALWPDRAAHTGEAIEFSRLAGRHVAVIGAGASAWDNAATALERGAARVDMHVRRESLPQINKGRGSANPGFFEGWAGLPPAEKWSLLVYLDLVKAPPPHETVLRTLRNPGFHIHFSSRVGTARRGTDAVALTFEDGREERVDFLILGTGFAMRLEGMAELAGLVPAIATWGDRYVPPPGEANAGLAGFPWLGEGFELEERATGACPGLSRIHLFNHAAAASIGSVASDIPGASVGAERLAHRIAAHIFREDFPVMRARLEAFDEPELEPTPFFIPRG</sequence>
<dbReference type="RefSeq" id="WP_090663071.1">
    <property type="nucleotide sequence ID" value="NZ_FMZX01000004.1"/>
</dbReference>
<evidence type="ECO:0000313" key="2">
    <source>
        <dbReference type="EMBL" id="SDD07978.1"/>
    </source>
</evidence>
<dbReference type="Gene3D" id="3.50.50.60">
    <property type="entry name" value="FAD/NAD(P)-binding domain"/>
    <property type="match status" value="1"/>
</dbReference>
<dbReference type="EMBL" id="FMZX01000004">
    <property type="protein sequence ID" value="SDD07978.1"/>
    <property type="molecule type" value="Genomic_DNA"/>
</dbReference>
<dbReference type="InterPro" id="IPR050982">
    <property type="entry name" value="Auxin_biosynth/cation_transpt"/>
</dbReference>
<dbReference type="Proteomes" id="UP000198925">
    <property type="component" value="Unassembled WGS sequence"/>
</dbReference>
<dbReference type="InterPro" id="IPR036188">
    <property type="entry name" value="FAD/NAD-bd_sf"/>
</dbReference>
<organism evidence="2 3">
    <name type="scientific">Belnapia rosea</name>
    <dbReference type="NCBI Taxonomy" id="938405"/>
    <lineage>
        <taxon>Bacteria</taxon>
        <taxon>Pseudomonadati</taxon>
        <taxon>Pseudomonadota</taxon>
        <taxon>Alphaproteobacteria</taxon>
        <taxon>Acetobacterales</taxon>
        <taxon>Roseomonadaceae</taxon>
        <taxon>Belnapia</taxon>
    </lineage>
</organism>
<dbReference type="AlphaFoldDB" id="A0A1G6RTU5"/>
<reference evidence="2 3" key="1">
    <citation type="submission" date="2016-10" db="EMBL/GenBank/DDBJ databases">
        <authorList>
            <person name="de Groot N.N."/>
        </authorList>
    </citation>
    <scope>NUCLEOTIDE SEQUENCE [LARGE SCALE GENOMIC DNA]</scope>
    <source>
        <strain evidence="2 3">CPCC 100156</strain>
    </source>
</reference>
<dbReference type="PANTHER" id="PTHR43539:SF91">
    <property type="entry name" value="FAD-DEPENDENT URATE HYDROXYLASE"/>
    <property type="match status" value="1"/>
</dbReference>
<evidence type="ECO:0000313" key="3">
    <source>
        <dbReference type="Proteomes" id="UP000198925"/>
    </source>
</evidence>